<sequence length="292" mass="31241">MPVMVRNLDIALLRTFATVADQGSMTRAADLLHVTQGAISQQVARLEALVGAALLTRDPRGLRLTPSGERFLERARPLIAANDEIWSEIEGGAVSGPVRLGLPFDLLAPCFAASLKTYCEAFPKVELSLVCAPSPDLLDLVRRGHLDLAVVEAAVGTEGGEVLAIDRLVWVGARFGQAHKRTPLPISLVAETCVFRPAVTAALARTGRDSRMVFENGGLDATRTIVRMDLAVSAWLASTVPADLDILASEADLPPLPSFAVTLHRTDGARGAVFDELARQLRDAMARPRLVA</sequence>
<dbReference type="Pfam" id="PF00126">
    <property type="entry name" value="HTH_1"/>
    <property type="match status" value="1"/>
</dbReference>
<dbReference type="PRINTS" id="PR00039">
    <property type="entry name" value="HTHLYSR"/>
</dbReference>
<dbReference type="GO" id="GO:0003700">
    <property type="term" value="F:DNA-binding transcription factor activity"/>
    <property type="evidence" value="ECO:0007669"/>
    <property type="project" value="InterPro"/>
</dbReference>
<evidence type="ECO:0000259" key="5">
    <source>
        <dbReference type="PROSITE" id="PS50931"/>
    </source>
</evidence>
<keyword evidence="2" id="KW-0805">Transcription regulation</keyword>
<organism evidence="6 7">
    <name type="scientific">Aureimonas jatrophae</name>
    <dbReference type="NCBI Taxonomy" id="1166073"/>
    <lineage>
        <taxon>Bacteria</taxon>
        <taxon>Pseudomonadati</taxon>
        <taxon>Pseudomonadota</taxon>
        <taxon>Alphaproteobacteria</taxon>
        <taxon>Hyphomicrobiales</taxon>
        <taxon>Aurantimonadaceae</taxon>
        <taxon>Aureimonas</taxon>
    </lineage>
</organism>
<dbReference type="InterPro" id="IPR036388">
    <property type="entry name" value="WH-like_DNA-bd_sf"/>
</dbReference>
<gene>
    <name evidence="6" type="ORF">SAMN05192530_101743</name>
</gene>
<evidence type="ECO:0000256" key="2">
    <source>
        <dbReference type="ARBA" id="ARBA00023015"/>
    </source>
</evidence>
<name>A0A1H0DEX5_9HYPH</name>
<dbReference type="GO" id="GO:0003677">
    <property type="term" value="F:DNA binding"/>
    <property type="evidence" value="ECO:0007669"/>
    <property type="project" value="UniProtKB-KW"/>
</dbReference>
<dbReference type="RefSeq" id="WP_210184135.1">
    <property type="nucleotide sequence ID" value="NZ_FNIT01000001.1"/>
</dbReference>
<evidence type="ECO:0000313" key="6">
    <source>
        <dbReference type="EMBL" id="SDN68566.1"/>
    </source>
</evidence>
<evidence type="ECO:0000313" key="7">
    <source>
        <dbReference type="Proteomes" id="UP000198793"/>
    </source>
</evidence>
<dbReference type="InterPro" id="IPR050176">
    <property type="entry name" value="LTTR"/>
</dbReference>
<dbReference type="PANTHER" id="PTHR30579:SF7">
    <property type="entry name" value="HTH-TYPE TRANSCRIPTIONAL REGULATOR LRHA-RELATED"/>
    <property type="match status" value="1"/>
</dbReference>
<reference evidence="6 7" key="1">
    <citation type="submission" date="2016-10" db="EMBL/GenBank/DDBJ databases">
        <authorList>
            <person name="de Groot N.N."/>
        </authorList>
    </citation>
    <scope>NUCLEOTIDE SEQUENCE [LARGE SCALE GENOMIC DNA]</scope>
    <source>
        <strain evidence="7">L7-484,KACC 16230,DSM 25025</strain>
    </source>
</reference>
<dbReference type="Gene3D" id="3.40.190.10">
    <property type="entry name" value="Periplasmic binding protein-like II"/>
    <property type="match status" value="2"/>
</dbReference>
<keyword evidence="4" id="KW-0804">Transcription</keyword>
<dbReference type="PROSITE" id="PS50931">
    <property type="entry name" value="HTH_LYSR"/>
    <property type="match status" value="1"/>
</dbReference>
<comment type="similarity">
    <text evidence="1">Belongs to the LysR transcriptional regulatory family.</text>
</comment>
<dbReference type="STRING" id="1166073.SAMN05192530_101743"/>
<dbReference type="InterPro" id="IPR005119">
    <property type="entry name" value="LysR_subst-bd"/>
</dbReference>
<dbReference type="Gene3D" id="1.10.10.10">
    <property type="entry name" value="Winged helix-like DNA-binding domain superfamily/Winged helix DNA-binding domain"/>
    <property type="match status" value="1"/>
</dbReference>
<dbReference type="SUPFAM" id="SSF53850">
    <property type="entry name" value="Periplasmic binding protein-like II"/>
    <property type="match status" value="1"/>
</dbReference>
<dbReference type="SUPFAM" id="SSF46785">
    <property type="entry name" value="Winged helix' DNA-binding domain"/>
    <property type="match status" value="1"/>
</dbReference>
<feature type="domain" description="HTH lysR-type" evidence="5">
    <location>
        <begin position="8"/>
        <end position="65"/>
    </location>
</feature>
<dbReference type="FunFam" id="1.10.10.10:FF:000001">
    <property type="entry name" value="LysR family transcriptional regulator"/>
    <property type="match status" value="1"/>
</dbReference>
<dbReference type="Proteomes" id="UP000198793">
    <property type="component" value="Unassembled WGS sequence"/>
</dbReference>
<dbReference type="Pfam" id="PF03466">
    <property type="entry name" value="LysR_substrate"/>
    <property type="match status" value="1"/>
</dbReference>
<keyword evidence="7" id="KW-1185">Reference proteome</keyword>
<keyword evidence="3 6" id="KW-0238">DNA-binding</keyword>
<dbReference type="EMBL" id="FNIT01000001">
    <property type="protein sequence ID" value="SDN68566.1"/>
    <property type="molecule type" value="Genomic_DNA"/>
</dbReference>
<dbReference type="AlphaFoldDB" id="A0A1H0DEX5"/>
<evidence type="ECO:0000256" key="1">
    <source>
        <dbReference type="ARBA" id="ARBA00009437"/>
    </source>
</evidence>
<dbReference type="InterPro" id="IPR036390">
    <property type="entry name" value="WH_DNA-bd_sf"/>
</dbReference>
<protein>
    <submittedName>
        <fullName evidence="6">DNA-binding transcriptional regulator, LysR family</fullName>
    </submittedName>
</protein>
<evidence type="ECO:0000256" key="3">
    <source>
        <dbReference type="ARBA" id="ARBA00023125"/>
    </source>
</evidence>
<dbReference type="PANTHER" id="PTHR30579">
    <property type="entry name" value="TRANSCRIPTIONAL REGULATOR"/>
    <property type="match status" value="1"/>
</dbReference>
<proteinExistence type="inferred from homology"/>
<dbReference type="InterPro" id="IPR000847">
    <property type="entry name" value="LysR_HTH_N"/>
</dbReference>
<evidence type="ECO:0000256" key="4">
    <source>
        <dbReference type="ARBA" id="ARBA00023163"/>
    </source>
</evidence>
<accession>A0A1H0DEX5</accession>